<dbReference type="GO" id="GO:0034518">
    <property type="term" value="C:RNA cap binding complex"/>
    <property type="evidence" value="ECO:0007669"/>
    <property type="project" value="TreeGrafter"/>
</dbReference>
<proteinExistence type="predicted"/>
<name>A0A9J6D220_RHIMP</name>
<dbReference type="EMBL" id="JABSTU010001560">
    <property type="protein sequence ID" value="KAH7985778.1"/>
    <property type="molecule type" value="Genomic_DNA"/>
</dbReference>
<accession>A0A9J6D220</accession>
<reference evidence="1" key="2">
    <citation type="submission" date="2021-09" db="EMBL/GenBank/DDBJ databases">
        <authorList>
            <person name="Jia N."/>
            <person name="Wang J."/>
            <person name="Shi W."/>
            <person name="Du L."/>
            <person name="Sun Y."/>
            <person name="Zhan W."/>
            <person name="Jiang J."/>
            <person name="Wang Q."/>
            <person name="Zhang B."/>
            <person name="Ji P."/>
            <person name="Sakyi L.B."/>
            <person name="Cui X."/>
            <person name="Yuan T."/>
            <person name="Jiang B."/>
            <person name="Yang W."/>
            <person name="Lam T.T.-Y."/>
            <person name="Chang Q."/>
            <person name="Ding S."/>
            <person name="Wang X."/>
            <person name="Zhu J."/>
            <person name="Ruan X."/>
            <person name="Zhao L."/>
            <person name="Wei J."/>
            <person name="Que T."/>
            <person name="Du C."/>
            <person name="Cheng J."/>
            <person name="Dai P."/>
            <person name="Han X."/>
            <person name="Huang E."/>
            <person name="Gao Y."/>
            <person name="Liu J."/>
            <person name="Shao H."/>
            <person name="Ye R."/>
            <person name="Li L."/>
            <person name="Wei W."/>
            <person name="Wang X."/>
            <person name="Wang C."/>
            <person name="Huo Q."/>
            <person name="Li W."/>
            <person name="Guo W."/>
            <person name="Chen H."/>
            <person name="Chen S."/>
            <person name="Zhou L."/>
            <person name="Zhou L."/>
            <person name="Ni X."/>
            <person name="Tian J."/>
            <person name="Zhou Y."/>
            <person name="Sheng Y."/>
            <person name="Liu T."/>
            <person name="Pan Y."/>
            <person name="Xia L."/>
            <person name="Li J."/>
            <person name="Zhao F."/>
            <person name="Cao W."/>
        </authorList>
    </citation>
    <scope>NUCLEOTIDE SEQUENCE</scope>
    <source>
        <strain evidence="1">Rmic-2018</strain>
        <tissue evidence="1">Larvae</tissue>
    </source>
</reference>
<organism evidence="1 2">
    <name type="scientific">Rhipicephalus microplus</name>
    <name type="common">Cattle tick</name>
    <name type="synonym">Boophilus microplus</name>
    <dbReference type="NCBI Taxonomy" id="6941"/>
    <lineage>
        <taxon>Eukaryota</taxon>
        <taxon>Metazoa</taxon>
        <taxon>Ecdysozoa</taxon>
        <taxon>Arthropoda</taxon>
        <taxon>Chelicerata</taxon>
        <taxon>Arachnida</taxon>
        <taxon>Acari</taxon>
        <taxon>Parasitiformes</taxon>
        <taxon>Ixodida</taxon>
        <taxon>Ixodoidea</taxon>
        <taxon>Ixodidae</taxon>
        <taxon>Rhipicephalinae</taxon>
        <taxon>Rhipicephalus</taxon>
        <taxon>Boophilus</taxon>
    </lineage>
</organism>
<dbReference type="GO" id="GO:0003743">
    <property type="term" value="F:translation initiation factor activity"/>
    <property type="evidence" value="ECO:0007669"/>
    <property type="project" value="TreeGrafter"/>
</dbReference>
<protein>
    <submittedName>
        <fullName evidence="1">Uncharacterized protein</fullName>
    </submittedName>
</protein>
<dbReference type="Gene3D" id="1.25.40.180">
    <property type="match status" value="1"/>
</dbReference>
<dbReference type="PANTHER" id="PTHR20849">
    <property type="entry name" value="EUKARYOTIC TRANSLATION INITIATION FACTOR 4E-BINDING PROTEIN MEXTLI"/>
    <property type="match status" value="1"/>
</dbReference>
<gene>
    <name evidence="1" type="ORF">HPB51_026757</name>
</gene>
<dbReference type="GO" id="GO:0008190">
    <property type="term" value="F:eukaryotic initiation factor 4E binding"/>
    <property type="evidence" value="ECO:0007669"/>
    <property type="project" value="InterPro"/>
</dbReference>
<dbReference type="PANTHER" id="PTHR20849:SF2">
    <property type="entry name" value="EUKARYOTIC TRANSLATION INITIATION FACTOR 4E-BINDING PROTEIN MEXTLI"/>
    <property type="match status" value="1"/>
</dbReference>
<dbReference type="AlphaFoldDB" id="A0A9J6D220"/>
<dbReference type="GO" id="GO:0045727">
    <property type="term" value="P:positive regulation of translation"/>
    <property type="evidence" value="ECO:0007669"/>
    <property type="project" value="InterPro"/>
</dbReference>
<comment type="caution">
    <text evidence="1">The sequence shown here is derived from an EMBL/GenBank/DDBJ whole genome shotgun (WGS) entry which is preliminary data.</text>
</comment>
<reference evidence="1" key="1">
    <citation type="journal article" date="2020" name="Cell">
        <title>Large-Scale Comparative Analyses of Tick Genomes Elucidate Their Genetic Diversity and Vector Capacities.</title>
        <authorList>
            <consortium name="Tick Genome and Microbiome Consortium (TIGMIC)"/>
            <person name="Jia N."/>
            <person name="Wang J."/>
            <person name="Shi W."/>
            <person name="Du L."/>
            <person name="Sun Y."/>
            <person name="Zhan W."/>
            <person name="Jiang J.F."/>
            <person name="Wang Q."/>
            <person name="Zhang B."/>
            <person name="Ji P."/>
            <person name="Bell-Sakyi L."/>
            <person name="Cui X.M."/>
            <person name="Yuan T.T."/>
            <person name="Jiang B.G."/>
            <person name="Yang W.F."/>
            <person name="Lam T.T."/>
            <person name="Chang Q.C."/>
            <person name="Ding S.J."/>
            <person name="Wang X.J."/>
            <person name="Zhu J.G."/>
            <person name="Ruan X.D."/>
            <person name="Zhao L."/>
            <person name="Wei J.T."/>
            <person name="Ye R.Z."/>
            <person name="Que T.C."/>
            <person name="Du C.H."/>
            <person name="Zhou Y.H."/>
            <person name="Cheng J.X."/>
            <person name="Dai P.F."/>
            <person name="Guo W.B."/>
            <person name="Han X.H."/>
            <person name="Huang E.J."/>
            <person name="Li L.F."/>
            <person name="Wei W."/>
            <person name="Gao Y.C."/>
            <person name="Liu J.Z."/>
            <person name="Shao H.Z."/>
            <person name="Wang X."/>
            <person name="Wang C.C."/>
            <person name="Yang T.C."/>
            <person name="Huo Q.B."/>
            <person name="Li W."/>
            <person name="Chen H.Y."/>
            <person name="Chen S.E."/>
            <person name="Zhou L.G."/>
            <person name="Ni X.B."/>
            <person name="Tian J.H."/>
            <person name="Sheng Y."/>
            <person name="Liu T."/>
            <person name="Pan Y.S."/>
            <person name="Xia L.Y."/>
            <person name="Li J."/>
            <person name="Zhao F."/>
            <person name="Cao W.C."/>
        </authorList>
    </citation>
    <scope>NUCLEOTIDE SEQUENCE</scope>
    <source>
        <strain evidence="1">Rmic-2018</strain>
    </source>
</reference>
<sequence length="384" mass="42077">MFVSNIGMAAATTQGEHMFKNPTCLRECRELLNRLESLCASLDGADHEVSTLSQITVVCSLLKKMGANMELDFEIRLDRCFAVFRNVWTDNQLSAFDWLRLIEVIELCSMGWKRDPVVNEYYTCKYNSAISADEHNVLLEQQACVINQAHISEQLPQLRTGKPEIKTAAPSATGTTVDLGGQLKTSSVAHGETEQLVRKVTMGTEVAYVSGMSESVVNMITSAVQSLHRNVTADTLWRTNQTQTFTPPNPAATVMSEVEARPLIDIPRSGGALHAPCAQATSHTPGITNRHESNSFKKLESRTDLLSSVQYSGCVHNKHELSSALKSLNTSSERGQLNFCGGRGDPAWFSSGDDGHLLSSDFNARGRARADSLETQFGRHAGLK</sequence>
<keyword evidence="2" id="KW-1185">Reference proteome</keyword>
<evidence type="ECO:0000313" key="1">
    <source>
        <dbReference type="EMBL" id="KAH7985778.1"/>
    </source>
</evidence>
<dbReference type="Proteomes" id="UP000821866">
    <property type="component" value="Unassembled WGS sequence"/>
</dbReference>
<dbReference type="InterPro" id="IPR040160">
    <property type="entry name" value="Mxt"/>
</dbReference>
<dbReference type="GO" id="GO:0005737">
    <property type="term" value="C:cytoplasm"/>
    <property type="evidence" value="ECO:0007669"/>
    <property type="project" value="TreeGrafter"/>
</dbReference>
<dbReference type="GO" id="GO:1901190">
    <property type="term" value="P:regulation of formation of translation initiation ternary complex"/>
    <property type="evidence" value="ECO:0007669"/>
    <property type="project" value="TreeGrafter"/>
</dbReference>
<evidence type="ECO:0000313" key="2">
    <source>
        <dbReference type="Proteomes" id="UP000821866"/>
    </source>
</evidence>